<comment type="caution">
    <text evidence="1">The sequence shown here is derived from an EMBL/GenBank/DDBJ whole genome shotgun (WGS) entry which is preliminary data.</text>
</comment>
<protein>
    <submittedName>
        <fullName evidence="1">Uncharacterized protein</fullName>
    </submittedName>
</protein>
<organism evidence="1 2">
    <name type="scientific">Hyalomma asiaticum</name>
    <name type="common">Tick</name>
    <dbReference type="NCBI Taxonomy" id="266040"/>
    <lineage>
        <taxon>Eukaryota</taxon>
        <taxon>Metazoa</taxon>
        <taxon>Ecdysozoa</taxon>
        <taxon>Arthropoda</taxon>
        <taxon>Chelicerata</taxon>
        <taxon>Arachnida</taxon>
        <taxon>Acari</taxon>
        <taxon>Parasitiformes</taxon>
        <taxon>Ixodida</taxon>
        <taxon>Ixodoidea</taxon>
        <taxon>Ixodidae</taxon>
        <taxon>Hyalomminae</taxon>
        <taxon>Hyalomma</taxon>
    </lineage>
</organism>
<dbReference type="Proteomes" id="UP000821845">
    <property type="component" value="Chromosome 3"/>
</dbReference>
<reference evidence="1" key="1">
    <citation type="submission" date="2020-05" db="EMBL/GenBank/DDBJ databases">
        <title>Large-scale comparative analyses of tick genomes elucidate their genetic diversity and vector capacities.</title>
        <authorList>
            <person name="Jia N."/>
            <person name="Wang J."/>
            <person name="Shi W."/>
            <person name="Du L."/>
            <person name="Sun Y."/>
            <person name="Zhan W."/>
            <person name="Jiang J."/>
            <person name="Wang Q."/>
            <person name="Zhang B."/>
            <person name="Ji P."/>
            <person name="Sakyi L.B."/>
            <person name="Cui X."/>
            <person name="Yuan T."/>
            <person name="Jiang B."/>
            <person name="Yang W."/>
            <person name="Lam T.T.-Y."/>
            <person name="Chang Q."/>
            <person name="Ding S."/>
            <person name="Wang X."/>
            <person name="Zhu J."/>
            <person name="Ruan X."/>
            <person name="Zhao L."/>
            <person name="Wei J."/>
            <person name="Que T."/>
            <person name="Du C."/>
            <person name="Cheng J."/>
            <person name="Dai P."/>
            <person name="Han X."/>
            <person name="Huang E."/>
            <person name="Gao Y."/>
            <person name="Liu J."/>
            <person name="Shao H."/>
            <person name="Ye R."/>
            <person name="Li L."/>
            <person name="Wei W."/>
            <person name="Wang X."/>
            <person name="Wang C."/>
            <person name="Yang T."/>
            <person name="Huo Q."/>
            <person name="Li W."/>
            <person name="Guo W."/>
            <person name="Chen H."/>
            <person name="Zhou L."/>
            <person name="Ni X."/>
            <person name="Tian J."/>
            <person name="Zhou Y."/>
            <person name="Sheng Y."/>
            <person name="Liu T."/>
            <person name="Pan Y."/>
            <person name="Xia L."/>
            <person name="Li J."/>
            <person name="Zhao F."/>
            <person name="Cao W."/>
        </authorList>
    </citation>
    <scope>NUCLEOTIDE SEQUENCE</scope>
    <source>
        <strain evidence="1">Hyas-2018</strain>
    </source>
</reference>
<dbReference type="EMBL" id="CM023483">
    <property type="protein sequence ID" value="KAH6936711.1"/>
    <property type="molecule type" value="Genomic_DNA"/>
</dbReference>
<evidence type="ECO:0000313" key="1">
    <source>
        <dbReference type="EMBL" id="KAH6936711.1"/>
    </source>
</evidence>
<proteinExistence type="predicted"/>
<evidence type="ECO:0000313" key="2">
    <source>
        <dbReference type="Proteomes" id="UP000821845"/>
    </source>
</evidence>
<gene>
    <name evidence="1" type="ORF">HPB50_020915</name>
</gene>
<sequence length="709" mass="76273">MLSPSNPDDKQAHDAATASSSSFTWLNRAKNRLRAFNVLHGTRSKTSAHAAVGSPDSTSDSPPCFSSAVDLRTEATEHAVNDNAPQPLDLATASHNPSSTWFFQNRAVVGGESDQPRPCLRESKFPKLRSALHSTPMILAKRKLEARVGAECSSLNDLDDIDANNEKWKTYGSAYSGEQRLILLDEAAKRCPERDHADEDSNCVCPGLVSRSSSLRIGFARHGRGTPRIPHEEGRHSDGIRWVHEEGEEASSPFSASSERGSCSPSTKVQPFEVFEAELEGCGHGRRSKQWSSNAVADFTRNGSLSERASLREEQDLRARIASWDPSQEDGYALLMFDEVADVEGQKAPPDPTQQRECPTSERSSPAVRSSTAATPTPCSPCCESSSRKSSADRNLYDDLKWLTEGYESNPKNEILLGVDENQTISWSEPSSPSDGAAILAKMGDVVDSIASVSALSRDPPAPGPLPEATLSTFGTETEQHFSSETALHAAPRQSKTEGLDNSHARTAGVGQTIRGLQQVPPTPLFRGSKHDTRTTASDKDGNGRSDVPIFGGNSVPESVGVAQADERARNEIKRVDTSGSRVSRKTRNRHGGTDKKAEGARPNGGEHCGRDVSETAQPAASTVGKKEALSRIKESLRLADVQGASWDVALASSVKGTPLRANEFHSDDVNVKDSGEVTVCIRTSTRKKSAMVWPFGTTSASPSPSPPQ</sequence>
<accession>A0ACB7SRY7</accession>
<name>A0ACB7SRY7_HYAAI</name>
<keyword evidence="2" id="KW-1185">Reference proteome</keyword>